<proteinExistence type="predicted"/>
<sequence>MNFTFFTQTLENAIERASLVFIFKDNEKRCRTTENIFLKSSP</sequence>
<gene>
    <name evidence="1" type="ORF">T4D_9803</name>
</gene>
<keyword evidence="2" id="KW-1185">Reference proteome</keyword>
<comment type="caution">
    <text evidence="1">The sequence shown here is derived from an EMBL/GenBank/DDBJ whole genome shotgun (WGS) entry which is preliminary data.</text>
</comment>
<protein>
    <submittedName>
        <fullName evidence="1">Uncharacterized protein</fullName>
    </submittedName>
</protein>
<dbReference type="AlphaFoldDB" id="A0A0V1CUU6"/>
<dbReference type="Proteomes" id="UP000054995">
    <property type="component" value="Unassembled WGS sequence"/>
</dbReference>
<reference evidence="1 2" key="1">
    <citation type="submission" date="2015-01" db="EMBL/GenBank/DDBJ databases">
        <title>Evolution of Trichinella species and genotypes.</title>
        <authorList>
            <person name="Korhonen P.K."/>
            <person name="Edoardo P."/>
            <person name="Giuseppe L.R."/>
            <person name="Gasser R.B."/>
        </authorList>
    </citation>
    <scope>NUCLEOTIDE SEQUENCE [LARGE SCALE GENOMIC DNA]</scope>
    <source>
        <strain evidence="1">ISS470</strain>
    </source>
</reference>
<organism evidence="1 2">
    <name type="scientific">Trichinella pseudospiralis</name>
    <name type="common">Parasitic roundworm</name>
    <dbReference type="NCBI Taxonomy" id="6337"/>
    <lineage>
        <taxon>Eukaryota</taxon>
        <taxon>Metazoa</taxon>
        <taxon>Ecdysozoa</taxon>
        <taxon>Nematoda</taxon>
        <taxon>Enoplea</taxon>
        <taxon>Dorylaimia</taxon>
        <taxon>Trichinellida</taxon>
        <taxon>Trichinellidae</taxon>
        <taxon>Trichinella</taxon>
    </lineage>
</organism>
<accession>A0A0V1CUU6</accession>
<evidence type="ECO:0000313" key="1">
    <source>
        <dbReference type="EMBL" id="KRY52467.1"/>
    </source>
</evidence>
<name>A0A0V1CUU6_TRIPS</name>
<evidence type="ECO:0000313" key="2">
    <source>
        <dbReference type="Proteomes" id="UP000054995"/>
    </source>
</evidence>
<dbReference type="EMBL" id="JYDT01004852">
    <property type="protein sequence ID" value="KRY52467.1"/>
    <property type="molecule type" value="Genomic_DNA"/>
</dbReference>